<keyword evidence="2" id="KW-1185">Reference proteome</keyword>
<proteinExistence type="predicted"/>
<protein>
    <submittedName>
        <fullName evidence="1">Uncharacterized protein</fullName>
    </submittedName>
</protein>
<organism evidence="1 2">
    <name type="scientific">Trichonephila clavata</name>
    <name type="common">Joro spider</name>
    <name type="synonym">Nephila clavata</name>
    <dbReference type="NCBI Taxonomy" id="2740835"/>
    <lineage>
        <taxon>Eukaryota</taxon>
        <taxon>Metazoa</taxon>
        <taxon>Ecdysozoa</taxon>
        <taxon>Arthropoda</taxon>
        <taxon>Chelicerata</taxon>
        <taxon>Arachnida</taxon>
        <taxon>Araneae</taxon>
        <taxon>Araneomorphae</taxon>
        <taxon>Entelegynae</taxon>
        <taxon>Araneoidea</taxon>
        <taxon>Nephilidae</taxon>
        <taxon>Trichonephila</taxon>
    </lineage>
</organism>
<dbReference type="AlphaFoldDB" id="A0A8X6KIW8"/>
<evidence type="ECO:0000313" key="1">
    <source>
        <dbReference type="EMBL" id="GFQ74581.1"/>
    </source>
</evidence>
<reference evidence="1" key="1">
    <citation type="submission" date="2020-07" db="EMBL/GenBank/DDBJ databases">
        <title>Multicomponent nature underlies the extraordinary mechanical properties of spider dragline silk.</title>
        <authorList>
            <person name="Kono N."/>
            <person name="Nakamura H."/>
            <person name="Mori M."/>
            <person name="Yoshida Y."/>
            <person name="Ohtoshi R."/>
            <person name="Malay A.D."/>
            <person name="Moran D.A.P."/>
            <person name="Tomita M."/>
            <person name="Numata K."/>
            <person name="Arakawa K."/>
        </authorList>
    </citation>
    <scope>NUCLEOTIDE SEQUENCE</scope>
</reference>
<sequence>MLGNMHHLKNDDSPTWILTDIGNKVRYIEIIKFYKHLGPSLSNCLPGFHAIIRLEDTNDADDDNEDIQYQHWIDDDIPNFNNDNEDIQYQHWIDDDIPNFNNDNED</sequence>
<dbReference type="OrthoDB" id="8299710at2759"/>
<evidence type="ECO:0000313" key="2">
    <source>
        <dbReference type="Proteomes" id="UP000887116"/>
    </source>
</evidence>
<name>A0A8X6KIW8_TRICU</name>
<comment type="caution">
    <text evidence="1">The sequence shown here is derived from an EMBL/GenBank/DDBJ whole genome shotgun (WGS) entry which is preliminary data.</text>
</comment>
<dbReference type="Proteomes" id="UP000887116">
    <property type="component" value="Unassembled WGS sequence"/>
</dbReference>
<gene>
    <name evidence="1" type="ORF">TNCT_271271</name>
</gene>
<dbReference type="EMBL" id="BMAO01011553">
    <property type="protein sequence ID" value="GFQ74581.1"/>
    <property type="molecule type" value="Genomic_DNA"/>
</dbReference>
<accession>A0A8X6KIW8</accession>